<gene>
    <name evidence="6" type="ORF">ACI76L_03775</name>
    <name evidence="5" type="ORF">CGC58_04365</name>
</gene>
<organism evidence="5 7">
    <name type="scientific">Capnocytophaga stomatis</name>
    <dbReference type="NCBI Taxonomy" id="1848904"/>
    <lineage>
        <taxon>Bacteria</taxon>
        <taxon>Pseudomonadati</taxon>
        <taxon>Bacteroidota</taxon>
        <taxon>Flavobacteriia</taxon>
        <taxon>Flavobacteriales</taxon>
        <taxon>Flavobacteriaceae</taxon>
        <taxon>Capnocytophaga</taxon>
    </lineage>
</organism>
<reference evidence="6" key="4">
    <citation type="submission" date="2024-10" db="EMBL/GenBank/DDBJ databases">
        <authorList>
            <person name="Bergman P."/>
            <person name="Andersson A.F."/>
            <person name="Zangenah S."/>
            <person name="Abbasi N."/>
        </authorList>
    </citation>
    <scope>NUCLEOTIDE SEQUENCE</scope>
    <source>
        <strain evidence="6">W5</strain>
    </source>
</reference>
<dbReference type="InterPro" id="IPR010992">
    <property type="entry name" value="IHF-like_DNA-bd_dom_sf"/>
</dbReference>
<evidence type="ECO:0000313" key="8">
    <source>
        <dbReference type="Proteomes" id="UP001622370"/>
    </source>
</evidence>
<dbReference type="SMART" id="SM00411">
    <property type="entry name" value="BHL"/>
    <property type="match status" value="1"/>
</dbReference>
<dbReference type="GO" id="GO:0030527">
    <property type="term" value="F:structural constituent of chromatin"/>
    <property type="evidence" value="ECO:0007669"/>
    <property type="project" value="InterPro"/>
</dbReference>
<evidence type="ECO:0000256" key="1">
    <source>
        <dbReference type="ARBA" id="ARBA00010529"/>
    </source>
</evidence>
<keyword evidence="3 6" id="KW-0238">DNA-binding</keyword>
<evidence type="ECO:0000313" key="5">
    <source>
        <dbReference type="EMBL" id="ATA89015.1"/>
    </source>
</evidence>
<name>A0A250FX39_9FLAO</name>
<dbReference type="Proteomes" id="UP001622370">
    <property type="component" value="Unassembled WGS sequence"/>
</dbReference>
<dbReference type="Pfam" id="PF00216">
    <property type="entry name" value="Bac_DNA_binding"/>
    <property type="match status" value="1"/>
</dbReference>
<sequence>MTKAEIVSKIADKLGLDKNDVQATVENFMEEVKASLESGNNVYLRGFGSFIIKTRAEKTGRNISKNTTLKIPAHNIPAFKPAKVFVDGVKTKVKVKSSKKK</sequence>
<comment type="similarity">
    <text evidence="1 4">Belongs to the bacterial histone-like protein family.</text>
</comment>
<dbReference type="GO" id="GO:0003677">
    <property type="term" value="F:DNA binding"/>
    <property type="evidence" value="ECO:0007669"/>
    <property type="project" value="UniProtKB-KW"/>
</dbReference>
<reference evidence="5" key="2">
    <citation type="journal article" date="2017" name="Genome Announc.">
        <title>Twelve Complete Reference Genomes of Clinical Isolates in the Capnocytophaga Genus.</title>
        <authorList>
            <person name="Villarma A."/>
            <person name="Gulvik C.A."/>
            <person name="Rowe L.A."/>
            <person name="Sheth M."/>
            <person name="Juieng P."/>
            <person name="Nicholson A.C."/>
            <person name="Loparev V.N."/>
            <person name="McQuiston J.R."/>
        </authorList>
    </citation>
    <scope>NUCLEOTIDE SEQUENCE</scope>
    <source>
        <strain evidence="5">H2177</strain>
    </source>
</reference>
<dbReference type="GO" id="GO:0005829">
    <property type="term" value="C:cytosol"/>
    <property type="evidence" value="ECO:0007669"/>
    <property type="project" value="TreeGrafter"/>
</dbReference>
<dbReference type="PRINTS" id="PR01727">
    <property type="entry name" value="DNABINDINGHU"/>
</dbReference>
<keyword evidence="8" id="KW-1185">Reference proteome</keyword>
<dbReference type="KEGG" id="csto:CGC58_04365"/>
<dbReference type="AlphaFoldDB" id="A0A250FX39"/>
<protein>
    <submittedName>
        <fullName evidence="6">HU family DNA-binding protein</fullName>
    </submittedName>
    <submittedName>
        <fullName evidence="5">Integration host factor subunit beta</fullName>
    </submittedName>
</protein>
<dbReference type="EMBL" id="CP022387">
    <property type="protein sequence ID" value="ATA89015.1"/>
    <property type="molecule type" value="Genomic_DNA"/>
</dbReference>
<dbReference type="InterPro" id="IPR000119">
    <property type="entry name" value="Hist_DNA-bd"/>
</dbReference>
<evidence type="ECO:0000256" key="4">
    <source>
        <dbReference type="RuleBase" id="RU003939"/>
    </source>
</evidence>
<dbReference type="OrthoDB" id="9799835at2"/>
<dbReference type="SUPFAM" id="SSF47729">
    <property type="entry name" value="IHF-like DNA-binding proteins"/>
    <property type="match status" value="1"/>
</dbReference>
<dbReference type="Proteomes" id="UP000217348">
    <property type="component" value="Chromosome"/>
</dbReference>
<dbReference type="CDD" id="cd13836">
    <property type="entry name" value="IHF_B"/>
    <property type="match status" value="1"/>
</dbReference>
<dbReference type="GO" id="GO:0030261">
    <property type="term" value="P:chromosome condensation"/>
    <property type="evidence" value="ECO:0007669"/>
    <property type="project" value="UniProtKB-KW"/>
</dbReference>
<accession>A0A250FX39</accession>
<evidence type="ECO:0000313" key="7">
    <source>
        <dbReference type="Proteomes" id="UP000217348"/>
    </source>
</evidence>
<reference evidence="6 8" key="1">
    <citation type="journal article" date="2016" name="Sci. Rep.">
        <title>Whole genome sequencing identifies a novel species of the genus Capnocytophaga isolated from dog and cat bite wounds in humans.</title>
        <authorList>
            <person name="Zangenah S."/>
            <person name="Abbasi N."/>
            <person name="Andersson A.F."/>
            <person name="Bergman P."/>
        </authorList>
    </citation>
    <scope>NUCLEOTIDE SEQUENCE [LARGE SCALE GENOMIC DNA]</scope>
    <source>
        <strain evidence="6 8">W5</strain>
    </source>
</reference>
<evidence type="ECO:0000313" key="6">
    <source>
        <dbReference type="EMBL" id="MFK8292896.1"/>
    </source>
</evidence>
<evidence type="ECO:0000256" key="3">
    <source>
        <dbReference type="ARBA" id="ARBA00023125"/>
    </source>
</evidence>
<reference evidence="7" key="3">
    <citation type="submission" date="2017-06" db="EMBL/GenBank/DDBJ databases">
        <title>Capnocytophaga spp. assemblies.</title>
        <authorList>
            <person name="Gulvik C.A."/>
        </authorList>
    </citation>
    <scope>NUCLEOTIDE SEQUENCE [LARGE SCALE GENOMIC DNA]</scope>
    <source>
        <strain evidence="7">H2177</strain>
    </source>
</reference>
<proteinExistence type="inferred from homology"/>
<evidence type="ECO:0000256" key="2">
    <source>
        <dbReference type="ARBA" id="ARBA00023067"/>
    </source>
</evidence>
<keyword evidence="2" id="KW-0226">DNA condensation</keyword>
<dbReference type="PANTHER" id="PTHR33175:SF3">
    <property type="entry name" value="DNA-BINDING PROTEIN HU-BETA"/>
    <property type="match status" value="1"/>
</dbReference>
<dbReference type="PANTHER" id="PTHR33175">
    <property type="entry name" value="DNA-BINDING PROTEIN HU"/>
    <property type="match status" value="1"/>
</dbReference>
<dbReference type="EMBL" id="JBJGWJ010000002">
    <property type="protein sequence ID" value="MFK8292896.1"/>
    <property type="molecule type" value="Genomic_DNA"/>
</dbReference>
<dbReference type="RefSeq" id="WP_095895310.1">
    <property type="nucleotide sequence ID" value="NZ_BOPJ01000007.1"/>
</dbReference>
<dbReference type="Gene3D" id="4.10.520.10">
    <property type="entry name" value="IHF-like DNA-binding proteins"/>
    <property type="match status" value="1"/>
</dbReference>